<organism evidence="1 2">
    <name type="scientific">Catellatospora methionotrophica</name>
    <dbReference type="NCBI Taxonomy" id="121620"/>
    <lineage>
        <taxon>Bacteria</taxon>
        <taxon>Bacillati</taxon>
        <taxon>Actinomycetota</taxon>
        <taxon>Actinomycetes</taxon>
        <taxon>Micromonosporales</taxon>
        <taxon>Micromonosporaceae</taxon>
        <taxon>Catellatospora</taxon>
    </lineage>
</organism>
<proteinExistence type="predicted"/>
<sequence>MLDRADHTRRMGVDVVAMVDLLGEVRGWLARPDSDYSWSSFLDADAALTEIDELTARVRADGRVPFGLSVLFAPTGPIQEVALSSGWGDEFLALADRFDAACATGESDLTHGCHEPPHAVS</sequence>
<accession>A0A8J3LBC5</accession>
<evidence type="ECO:0000313" key="2">
    <source>
        <dbReference type="Proteomes" id="UP000660339"/>
    </source>
</evidence>
<dbReference type="EMBL" id="BONJ01000001">
    <property type="protein sequence ID" value="GIG11931.1"/>
    <property type="molecule type" value="Genomic_DNA"/>
</dbReference>
<comment type="caution">
    <text evidence="1">The sequence shown here is derived from an EMBL/GenBank/DDBJ whole genome shotgun (WGS) entry which is preliminary data.</text>
</comment>
<dbReference type="Proteomes" id="UP000660339">
    <property type="component" value="Unassembled WGS sequence"/>
</dbReference>
<gene>
    <name evidence="1" type="ORF">Cme02nite_02630</name>
</gene>
<name>A0A8J3LBC5_9ACTN</name>
<protein>
    <submittedName>
        <fullName evidence="1">Uncharacterized protein</fullName>
    </submittedName>
</protein>
<dbReference type="AlphaFoldDB" id="A0A8J3LBC5"/>
<keyword evidence="2" id="KW-1185">Reference proteome</keyword>
<reference evidence="1" key="1">
    <citation type="submission" date="2021-01" db="EMBL/GenBank/DDBJ databases">
        <title>Whole genome shotgun sequence of Catellatospora methionotrophica NBRC 14553.</title>
        <authorList>
            <person name="Komaki H."/>
            <person name="Tamura T."/>
        </authorList>
    </citation>
    <scope>NUCLEOTIDE SEQUENCE</scope>
    <source>
        <strain evidence="1">NBRC 14553</strain>
    </source>
</reference>
<evidence type="ECO:0000313" key="1">
    <source>
        <dbReference type="EMBL" id="GIG11931.1"/>
    </source>
</evidence>